<dbReference type="PANTHER" id="PTHR43045:SF1">
    <property type="entry name" value="SHIKIMATE TRANSPORTER"/>
    <property type="match status" value="1"/>
</dbReference>
<dbReference type="PANTHER" id="PTHR43045">
    <property type="entry name" value="SHIKIMATE TRANSPORTER"/>
    <property type="match status" value="1"/>
</dbReference>
<keyword evidence="3" id="KW-1003">Cell membrane</keyword>
<dbReference type="SUPFAM" id="SSF103473">
    <property type="entry name" value="MFS general substrate transporter"/>
    <property type="match status" value="1"/>
</dbReference>
<evidence type="ECO:0000256" key="3">
    <source>
        <dbReference type="ARBA" id="ARBA00022475"/>
    </source>
</evidence>
<feature type="transmembrane region" description="Helical" evidence="7">
    <location>
        <begin position="385"/>
        <end position="405"/>
    </location>
</feature>
<keyword evidence="6 7" id="KW-0472">Membrane</keyword>
<feature type="transmembrane region" description="Helical" evidence="7">
    <location>
        <begin position="61"/>
        <end position="84"/>
    </location>
</feature>
<keyword evidence="2" id="KW-0813">Transport</keyword>
<sequence length="453" mass="48724">MSTNAASAVPSSGRMSREERKVLAGTLVGTTIEWYDFFIYAQAAGLVLATLYFGPINDGPLGQVVSFATIGISFLFRPLGAVVAGHLGDRIGRKKMLVFTLIMMGASTALIGVVPTYTQIGIAGPILLILLRILQGFSAGGEWGGAALLSVEHAPVNKRGLFGAYPQIGVPIGMILATFVMYVLSTSLSEEQFMAWGWRIPFLLSVVLIAVGYFIRRSVAESPVFKEIQERKKESSAPLGQLFRHNTREVVLSALIFVANNAAGYLVIAFFASYATGKPETGGLGMDRPSVLLATTLGSFGWLIFTLYGGILSDRIGRVRTFQIGYAWVFLWSVPMFLLIDTTNIVLFAVAIFVLTIGLGLSYGPQSAMYAEMFPARVRYSGVSIGYALGAILGGAFAPTIAQALLNETGWSPSIGIYIMVLCVVSLVAVTMVKETKGNDLHVEDAPKQDSRR</sequence>
<name>A0ABY5YP30_9MICC</name>
<dbReference type="InterPro" id="IPR020846">
    <property type="entry name" value="MFS_dom"/>
</dbReference>
<feature type="domain" description="Major facilitator superfamily (MFS) profile" evidence="8">
    <location>
        <begin position="22"/>
        <end position="437"/>
    </location>
</feature>
<dbReference type="PROSITE" id="PS50850">
    <property type="entry name" value="MFS"/>
    <property type="match status" value="1"/>
</dbReference>
<evidence type="ECO:0000313" key="9">
    <source>
        <dbReference type="EMBL" id="UWX96852.1"/>
    </source>
</evidence>
<proteinExistence type="predicted"/>
<reference evidence="9" key="1">
    <citation type="submission" date="2022-09" db="EMBL/GenBank/DDBJ databases">
        <title>Novel species in genus Arthrobacter.</title>
        <authorList>
            <person name="Liu Y."/>
        </authorList>
    </citation>
    <scope>NUCLEOTIDE SEQUENCE</scope>
    <source>
        <strain evidence="9">Zg-Y815</strain>
    </source>
</reference>
<dbReference type="PROSITE" id="PS00217">
    <property type="entry name" value="SUGAR_TRANSPORT_2"/>
    <property type="match status" value="1"/>
</dbReference>
<evidence type="ECO:0000256" key="7">
    <source>
        <dbReference type="SAM" id="Phobius"/>
    </source>
</evidence>
<dbReference type="InterPro" id="IPR011701">
    <property type="entry name" value="MFS"/>
</dbReference>
<evidence type="ECO:0000256" key="4">
    <source>
        <dbReference type="ARBA" id="ARBA00022692"/>
    </source>
</evidence>
<dbReference type="Pfam" id="PF07690">
    <property type="entry name" value="MFS_1"/>
    <property type="match status" value="1"/>
</dbReference>
<dbReference type="EMBL" id="CP104275">
    <property type="protein sequence ID" value="UWX96852.1"/>
    <property type="molecule type" value="Genomic_DNA"/>
</dbReference>
<comment type="subcellular location">
    <subcellularLocation>
        <location evidence="1">Cell membrane</location>
        <topology evidence="1">Multi-pass membrane protein</topology>
    </subcellularLocation>
</comment>
<feature type="transmembrane region" description="Helical" evidence="7">
    <location>
        <begin position="161"/>
        <end position="184"/>
    </location>
</feature>
<feature type="transmembrane region" description="Helical" evidence="7">
    <location>
        <begin position="96"/>
        <end position="114"/>
    </location>
</feature>
<feature type="transmembrane region" description="Helical" evidence="7">
    <location>
        <begin position="324"/>
        <end position="340"/>
    </location>
</feature>
<organism evidence="9 10">
    <name type="scientific">Arthrobacter zhaoxinii</name>
    <dbReference type="NCBI Taxonomy" id="2964616"/>
    <lineage>
        <taxon>Bacteria</taxon>
        <taxon>Bacillati</taxon>
        <taxon>Actinomycetota</taxon>
        <taxon>Actinomycetes</taxon>
        <taxon>Micrococcales</taxon>
        <taxon>Micrococcaceae</taxon>
        <taxon>Arthrobacter</taxon>
    </lineage>
</organism>
<dbReference type="Gene3D" id="1.20.1250.20">
    <property type="entry name" value="MFS general substrate transporter like domains"/>
    <property type="match status" value="2"/>
</dbReference>
<feature type="transmembrane region" description="Helical" evidence="7">
    <location>
        <begin position="196"/>
        <end position="215"/>
    </location>
</feature>
<keyword evidence="4 7" id="KW-0812">Transmembrane</keyword>
<dbReference type="Proteomes" id="UP001059859">
    <property type="component" value="Chromosome"/>
</dbReference>
<feature type="transmembrane region" description="Helical" evidence="7">
    <location>
        <begin position="126"/>
        <end position="149"/>
    </location>
</feature>
<feature type="transmembrane region" description="Helical" evidence="7">
    <location>
        <begin position="291"/>
        <end position="312"/>
    </location>
</feature>
<protein>
    <submittedName>
        <fullName evidence="9">MHS family MFS transporter</fullName>
    </submittedName>
</protein>
<dbReference type="CDD" id="cd17369">
    <property type="entry name" value="MFS_ShiA_like"/>
    <property type="match status" value="1"/>
</dbReference>
<evidence type="ECO:0000256" key="5">
    <source>
        <dbReference type="ARBA" id="ARBA00022989"/>
    </source>
</evidence>
<evidence type="ECO:0000256" key="2">
    <source>
        <dbReference type="ARBA" id="ARBA00022448"/>
    </source>
</evidence>
<evidence type="ECO:0000313" key="10">
    <source>
        <dbReference type="Proteomes" id="UP001059859"/>
    </source>
</evidence>
<evidence type="ECO:0000256" key="6">
    <source>
        <dbReference type="ARBA" id="ARBA00023136"/>
    </source>
</evidence>
<evidence type="ECO:0000259" key="8">
    <source>
        <dbReference type="PROSITE" id="PS50850"/>
    </source>
</evidence>
<keyword evidence="5 7" id="KW-1133">Transmembrane helix</keyword>
<dbReference type="RefSeq" id="WP_260652127.1">
    <property type="nucleotide sequence ID" value="NZ_CP104275.1"/>
</dbReference>
<feature type="transmembrane region" description="Helical" evidence="7">
    <location>
        <begin position="250"/>
        <end position="271"/>
    </location>
</feature>
<gene>
    <name evidence="9" type="ORF">N2K95_14615</name>
</gene>
<feature type="transmembrane region" description="Helical" evidence="7">
    <location>
        <begin position="346"/>
        <end position="364"/>
    </location>
</feature>
<evidence type="ECO:0000256" key="1">
    <source>
        <dbReference type="ARBA" id="ARBA00004651"/>
    </source>
</evidence>
<feature type="transmembrane region" description="Helical" evidence="7">
    <location>
        <begin position="411"/>
        <end position="433"/>
    </location>
</feature>
<keyword evidence="10" id="KW-1185">Reference proteome</keyword>
<feature type="transmembrane region" description="Helical" evidence="7">
    <location>
        <begin position="37"/>
        <end position="55"/>
    </location>
</feature>
<accession>A0ABY5YP30</accession>
<dbReference type="InterPro" id="IPR036259">
    <property type="entry name" value="MFS_trans_sf"/>
</dbReference>
<dbReference type="InterPro" id="IPR005829">
    <property type="entry name" value="Sugar_transporter_CS"/>
</dbReference>